<dbReference type="InterPro" id="IPR041490">
    <property type="entry name" value="KstR2_TetR_C"/>
</dbReference>
<dbReference type="PANTHER" id="PTHR30055:SF234">
    <property type="entry name" value="HTH-TYPE TRANSCRIPTIONAL REGULATOR BETI"/>
    <property type="match status" value="1"/>
</dbReference>
<dbReference type="Pfam" id="PF17932">
    <property type="entry name" value="TetR_C_24"/>
    <property type="match status" value="1"/>
</dbReference>
<gene>
    <name evidence="6" type="ORF">OEZ71_08825</name>
</gene>
<comment type="caution">
    <text evidence="6">The sequence shown here is derived from an EMBL/GenBank/DDBJ whole genome shotgun (WGS) entry which is preliminary data.</text>
</comment>
<dbReference type="InterPro" id="IPR001647">
    <property type="entry name" value="HTH_TetR"/>
</dbReference>
<dbReference type="RefSeq" id="WP_263739579.1">
    <property type="nucleotide sequence ID" value="NZ_JAOWKZ010000002.1"/>
</dbReference>
<keyword evidence="3" id="KW-0804">Transcription</keyword>
<dbReference type="SUPFAM" id="SSF48498">
    <property type="entry name" value="Tetracyclin repressor-like, C-terminal domain"/>
    <property type="match status" value="1"/>
</dbReference>
<evidence type="ECO:0000259" key="5">
    <source>
        <dbReference type="PROSITE" id="PS50977"/>
    </source>
</evidence>
<dbReference type="Pfam" id="PF00440">
    <property type="entry name" value="TetR_N"/>
    <property type="match status" value="1"/>
</dbReference>
<sequence length="195" mass="21325">MPRGLARDHDDKRAAIREGAAAYFAAHGFDRASMAGAAKACGVSKALLYHYHASKEALLFDILDAHLSGLVEVVAAVPEGQPEATLRALIRAILMEYRDADAEHRLQLDALKALTPDQQTVLRGHQRRLVGSLAETLGRLRPDLTEDRLQAATMSVFGMLNWFFLWHRPGKGIGREAYADMVTDLVIGGLPAISE</sequence>
<dbReference type="InterPro" id="IPR050109">
    <property type="entry name" value="HTH-type_TetR-like_transc_reg"/>
</dbReference>
<dbReference type="EMBL" id="JAOWKZ010000002">
    <property type="protein sequence ID" value="MCV2872397.1"/>
    <property type="molecule type" value="Genomic_DNA"/>
</dbReference>
<keyword evidence="2 4" id="KW-0238">DNA-binding</keyword>
<name>A0ABT2ZMQ0_9RHOB</name>
<evidence type="ECO:0000256" key="1">
    <source>
        <dbReference type="ARBA" id="ARBA00023015"/>
    </source>
</evidence>
<dbReference type="PRINTS" id="PR00455">
    <property type="entry name" value="HTHTETR"/>
</dbReference>
<evidence type="ECO:0000313" key="7">
    <source>
        <dbReference type="Proteomes" id="UP001652564"/>
    </source>
</evidence>
<feature type="DNA-binding region" description="H-T-H motif" evidence="4">
    <location>
        <begin position="33"/>
        <end position="52"/>
    </location>
</feature>
<evidence type="ECO:0000256" key="3">
    <source>
        <dbReference type="ARBA" id="ARBA00023163"/>
    </source>
</evidence>
<keyword evidence="7" id="KW-1185">Reference proteome</keyword>
<dbReference type="InterPro" id="IPR036271">
    <property type="entry name" value="Tet_transcr_reg_TetR-rel_C_sf"/>
</dbReference>
<accession>A0ABT2ZMQ0</accession>
<reference evidence="6 7" key="1">
    <citation type="submission" date="2022-10" db="EMBL/GenBank/DDBJ databases">
        <title>Defluviimonas sp. nov., isolated from ocean surface sediments.</title>
        <authorList>
            <person name="He W."/>
            <person name="Wang L."/>
            <person name="Zhang D.-F."/>
        </authorList>
    </citation>
    <scope>NUCLEOTIDE SEQUENCE [LARGE SCALE GENOMIC DNA]</scope>
    <source>
        <strain evidence="6 7">WL0050</strain>
    </source>
</reference>
<evidence type="ECO:0000256" key="4">
    <source>
        <dbReference type="PROSITE-ProRule" id="PRU00335"/>
    </source>
</evidence>
<dbReference type="Gene3D" id="1.10.10.60">
    <property type="entry name" value="Homeodomain-like"/>
    <property type="match status" value="1"/>
</dbReference>
<dbReference type="InterPro" id="IPR009057">
    <property type="entry name" value="Homeodomain-like_sf"/>
</dbReference>
<dbReference type="Proteomes" id="UP001652564">
    <property type="component" value="Unassembled WGS sequence"/>
</dbReference>
<organism evidence="6 7">
    <name type="scientific">Albidovulum litorale</name>
    <dbReference type="NCBI Taxonomy" id="2984134"/>
    <lineage>
        <taxon>Bacteria</taxon>
        <taxon>Pseudomonadati</taxon>
        <taxon>Pseudomonadota</taxon>
        <taxon>Alphaproteobacteria</taxon>
        <taxon>Rhodobacterales</taxon>
        <taxon>Paracoccaceae</taxon>
        <taxon>Albidovulum</taxon>
    </lineage>
</organism>
<protein>
    <submittedName>
        <fullName evidence="6">TetR/AcrR family transcriptional regulator</fullName>
    </submittedName>
</protein>
<dbReference type="Gene3D" id="1.10.357.10">
    <property type="entry name" value="Tetracycline Repressor, domain 2"/>
    <property type="match status" value="1"/>
</dbReference>
<keyword evidence="1" id="KW-0805">Transcription regulation</keyword>
<dbReference type="PROSITE" id="PS50977">
    <property type="entry name" value="HTH_TETR_2"/>
    <property type="match status" value="1"/>
</dbReference>
<evidence type="ECO:0000256" key="2">
    <source>
        <dbReference type="ARBA" id="ARBA00023125"/>
    </source>
</evidence>
<evidence type="ECO:0000313" key="6">
    <source>
        <dbReference type="EMBL" id="MCV2872397.1"/>
    </source>
</evidence>
<dbReference type="SUPFAM" id="SSF46689">
    <property type="entry name" value="Homeodomain-like"/>
    <property type="match status" value="1"/>
</dbReference>
<feature type="domain" description="HTH tetR-type" evidence="5">
    <location>
        <begin position="10"/>
        <end position="70"/>
    </location>
</feature>
<dbReference type="PANTHER" id="PTHR30055">
    <property type="entry name" value="HTH-TYPE TRANSCRIPTIONAL REGULATOR RUTR"/>
    <property type="match status" value="1"/>
</dbReference>
<proteinExistence type="predicted"/>